<evidence type="ECO:0000313" key="1">
    <source>
        <dbReference type="EMBL" id="VDN49478.1"/>
    </source>
</evidence>
<sequence length="100" mass="11458">MPVGKPPLCLIDGQRRLEKVLKLFTEMLEFFIARPASLEGPIKLIVRQMRKHQVAAFFQRGRVDVVTKASEPGPEIFGTIKEVRDRENFLAGGPWVVLWR</sequence>
<keyword evidence="2" id="KW-1185">Reference proteome</keyword>
<evidence type="ECO:0000313" key="2">
    <source>
        <dbReference type="Proteomes" id="UP000281553"/>
    </source>
</evidence>
<dbReference type="AlphaFoldDB" id="A0A3P7PKN0"/>
<dbReference type="Proteomes" id="UP000281553">
    <property type="component" value="Unassembled WGS sequence"/>
</dbReference>
<gene>
    <name evidence="1" type="ORF">DILT_LOCUS19786</name>
</gene>
<accession>A0A3P7PKN0</accession>
<name>A0A3P7PKN0_DIBLA</name>
<protein>
    <submittedName>
        <fullName evidence="1">Uncharacterized protein</fullName>
    </submittedName>
</protein>
<organism evidence="1 2">
    <name type="scientific">Dibothriocephalus latus</name>
    <name type="common">Fish tapeworm</name>
    <name type="synonym">Diphyllobothrium latum</name>
    <dbReference type="NCBI Taxonomy" id="60516"/>
    <lineage>
        <taxon>Eukaryota</taxon>
        <taxon>Metazoa</taxon>
        <taxon>Spiralia</taxon>
        <taxon>Lophotrochozoa</taxon>
        <taxon>Platyhelminthes</taxon>
        <taxon>Cestoda</taxon>
        <taxon>Eucestoda</taxon>
        <taxon>Diphyllobothriidea</taxon>
        <taxon>Diphyllobothriidae</taxon>
        <taxon>Dibothriocephalus</taxon>
    </lineage>
</organism>
<proteinExistence type="predicted"/>
<dbReference type="EMBL" id="UYRU01121516">
    <property type="protein sequence ID" value="VDN49478.1"/>
    <property type="molecule type" value="Genomic_DNA"/>
</dbReference>
<reference evidence="1 2" key="1">
    <citation type="submission" date="2018-11" db="EMBL/GenBank/DDBJ databases">
        <authorList>
            <consortium name="Pathogen Informatics"/>
        </authorList>
    </citation>
    <scope>NUCLEOTIDE SEQUENCE [LARGE SCALE GENOMIC DNA]</scope>
</reference>